<protein>
    <submittedName>
        <fullName evidence="9">D-alanyl-D-alanine dipeptidase</fullName>
    </submittedName>
</protein>
<dbReference type="GO" id="GO:0006508">
    <property type="term" value="P:proteolysis"/>
    <property type="evidence" value="ECO:0007669"/>
    <property type="project" value="UniProtKB-KW"/>
</dbReference>
<dbReference type="InParanoid" id="S0EV58"/>
<dbReference type="KEGG" id="ccz:CCALI_01827"/>
<evidence type="ECO:0000256" key="4">
    <source>
        <dbReference type="ARBA" id="ARBA00022801"/>
    </source>
</evidence>
<dbReference type="Pfam" id="PF01427">
    <property type="entry name" value="Peptidase_M15"/>
    <property type="match status" value="1"/>
</dbReference>
<reference evidence="10" key="1">
    <citation type="submission" date="2013-03" db="EMBL/GenBank/DDBJ databases">
        <title>Genome sequence of Chthonomonas calidirosea, the first sequenced genome from the Armatimonadetes phylum (formally candidate division OP10).</title>
        <authorList>
            <person name="Lee K.C.Y."/>
            <person name="Morgan X.C."/>
            <person name="Dunfield P.F."/>
            <person name="Tamas I."/>
            <person name="Houghton K.M."/>
            <person name="Vyssotski M."/>
            <person name="Ryan J.L.J."/>
            <person name="Lagutin K."/>
            <person name="McDonald I.R."/>
            <person name="Stott M.B."/>
        </authorList>
    </citation>
    <scope>NUCLEOTIDE SEQUENCE [LARGE SCALE GENOMIC DNA]</scope>
    <source>
        <strain evidence="10">DSM 23976 / ICMP 18418 / T49</strain>
    </source>
</reference>
<dbReference type="SUPFAM" id="SSF55166">
    <property type="entry name" value="Hedgehog/DD-peptidase"/>
    <property type="match status" value="1"/>
</dbReference>
<organism evidence="9 10">
    <name type="scientific">Chthonomonas calidirosea (strain DSM 23976 / ICMP 18418 / T49)</name>
    <dbReference type="NCBI Taxonomy" id="1303518"/>
    <lineage>
        <taxon>Bacteria</taxon>
        <taxon>Bacillati</taxon>
        <taxon>Armatimonadota</taxon>
        <taxon>Chthonomonadia</taxon>
        <taxon>Chthonomonadales</taxon>
        <taxon>Chthonomonadaceae</taxon>
        <taxon>Chthonomonas</taxon>
    </lineage>
</organism>
<gene>
    <name evidence="9" type="ORF">CCALI_01827</name>
</gene>
<dbReference type="AlphaFoldDB" id="S0EV58"/>
<dbReference type="Gene3D" id="3.30.1380.10">
    <property type="match status" value="1"/>
</dbReference>
<dbReference type="InterPro" id="IPR000755">
    <property type="entry name" value="A_A_dipeptidase"/>
</dbReference>
<proteinExistence type="predicted"/>
<dbReference type="PATRIC" id="fig|1303518.3.peg.1887"/>
<dbReference type="RefSeq" id="WP_016483166.1">
    <property type="nucleotide sequence ID" value="NC_021487.1"/>
</dbReference>
<dbReference type="eggNOG" id="COG2173">
    <property type="taxonomic scope" value="Bacteria"/>
</dbReference>
<keyword evidence="4" id="KW-0378">Hydrolase</keyword>
<keyword evidence="3" id="KW-0479">Metal-binding</keyword>
<evidence type="ECO:0000256" key="2">
    <source>
        <dbReference type="ARBA" id="ARBA00022670"/>
    </source>
</evidence>
<evidence type="ECO:0000313" key="9">
    <source>
        <dbReference type="EMBL" id="CCW35639.1"/>
    </source>
</evidence>
<evidence type="ECO:0000256" key="5">
    <source>
        <dbReference type="ARBA" id="ARBA00022833"/>
    </source>
</evidence>
<dbReference type="GO" id="GO:0071555">
    <property type="term" value="P:cell wall organization"/>
    <property type="evidence" value="ECO:0007669"/>
    <property type="project" value="UniProtKB-KW"/>
</dbReference>
<dbReference type="GO" id="GO:0046872">
    <property type="term" value="F:metal ion binding"/>
    <property type="evidence" value="ECO:0007669"/>
    <property type="project" value="UniProtKB-KW"/>
</dbReference>
<dbReference type="InterPro" id="IPR009045">
    <property type="entry name" value="Zn_M74/Hedgehog-like"/>
</dbReference>
<keyword evidence="8" id="KW-0961">Cell wall biogenesis/degradation</keyword>
<name>S0EV58_CHTCT</name>
<evidence type="ECO:0000256" key="3">
    <source>
        <dbReference type="ARBA" id="ARBA00022723"/>
    </source>
</evidence>
<keyword evidence="2" id="KW-0645">Protease</keyword>
<dbReference type="HOGENOM" id="CLU_775441_0_0_0"/>
<dbReference type="GO" id="GO:0160237">
    <property type="term" value="F:D-Ala-D-Ala dipeptidase activity"/>
    <property type="evidence" value="ECO:0007669"/>
    <property type="project" value="UniProtKB-EC"/>
</dbReference>
<evidence type="ECO:0000256" key="1">
    <source>
        <dbReference type="ARBA" id="ARBA00001362"/>
    </source>
</evidence>
<dbReference type="STRING" id="454171.CP488_02264"/>
<dbReference type="Proteomes" id="UP000014227">
    <property type="component" value="Chromosome I"/>
</dbReference>
<evidence type="ECO:0000256" key="8">
    <source>
        <dbReference type="ARBA" id="ARBA00023316"/>
    </source>
</evidence>
<dbReference type="PANTHER" id="PTHR43126">
    <property type="entry name" value="D-ALANYL-D-ALANINE DIPEPTIDASE"/>
    <property type="match status" value="1"/>
</dbReference>
<keyword evidence="6" id="KW-0224">Dipeptidase</keyword>
<accession>S0EV58</accession>
<evidence type="ECO:0000256" key="6">
    <source>
        <dbReference type="ARBA" id="ARBA00022997"/>
    </source>
</evidence>
<keyword evidence="5" id="KW-0862">Zinc</keyword>
<dbReference type="EMBL" id="HF951689">
    <property type="protein sequence ID" value="CCW35639.1"/>
    <property type="molecule type" value="Genomic_DNA"/>
</dbReference>
<evidence type="ECO:0000256" key="7">
    <source>
        <dbReference type="ARBA" id="ARBA00023049"/>
    </source>
</evidence>
<keyword evidence="7" id="KW-0482">Metalloprotease</keyword>
<comment type="catalytic activity">
    <reaction evidence="1">
        <text>D-alanyl-D-alanine + H2O = 2 D-alanine</text>
        <dbReference type="Rhea" id="RHEA:20661"/>
        <dbReference type="ChEBI" id="CHEBI:15377"/>
        <dbReference type="ChEBI" id="CHEBI:57416"/>
        <dbReference type="ChEBI" id="CHEBI:57822"/>
        <dbReference type="EC" id="3.4.13.22"/>
    </reaction>
</comment>
<evidence type="ECO:0000313" key="10">
    <source>
        <dbReference type="Proteomes" id="UP000014227"/>
    </source>
</evidence>
<keyword evidence="10" id="KW-1185">Reference proteome</keyword>
<dbReference type="GO" id="GO:0008237">
    <property type="term" value="F:metallopeptidase activity"/>
    <property type="evidence" value="ECO:0007669"/>
    <property type="project" value="UniProtKB-KW"/>
</dbReference>
<sequence length="357" mass="40798">MTSSSTSSRRSRKLGAPEPIAALNRVRILELDKPWTEREPLVDVRIHCPDVVLSPHLCPYLRRTVADMLNRAQASLPPGYKLRVSTCLRTLDMQKSGWDSFFKRMQEEHPNWPLSALRRATNKYFAPYDQKAPPGHCTGGAVDVGLLGPDGNPLDMIAPTKGWEAAYTWSDKIGLEAKRNRMMMVEAMLNAGFSNCRDEYWHYSWGDSAWAVRVGKTECPYGWAYPPVALETDFSGKDLRIEKAQVANPLIETERDWHGRPLRARGRFDILPNREDDRLFAIGLYWAKGVDVELEACLPEEIKRSVPVFVGDGKEQWRPLETYERQGNRLRIWLCPEADRVYLTDFPPPPKEADQQS</sequence>
<dbReference type="OrthoDB" id="9801430at2"/>